<evidence type="ECO:0000256" key="5">
    <source>
        <dbReference type="ARBA" id="ARBA00022741"/>
    </source>
</evidence>
<keyword evidence="5" id="KW-0547">Nucleotide-binding</keyword>
<keyword evidence="10" id="KW-1185">Reference proteome</keyword>
<dbReference type="Gene3D" id="3.30.420.40">
    <property type="match status" value="2"/>
</dbReference>
<dbReference type="InterPro" id="IPR043129">
    <property type="entry name" value="ATPase_NBD"/>
</dbReference>
<evidence type="ECO:0000313" key="9">
    <source>
        <dbReference type="EMBL" id="MBC3804072.1"/>
    </source>
</evidence>
<dbReference type="PANTHER" id="PTHR18964:SF149">
    <property type="entry name" value="BIFUNCTIONAL UDP-N-ACETYLGLUCOSAMINE 2-EPIMERASE_N-ACETYLMANNOSAMINE KINASE"/>
    <property type="match status" value="1"/>
</dbReference>
<dbReference type="InterPro" id="IPR000600">
    <property type="entry name" value="ROK"/>
</dbReference>
<evidence type="ECO:0000256" key="2">
    <source>
        <dbReference type="ARBA" id="ARBA00012323"/>
    </source>
</evidence>
<dbReference type="Proteomes" id="UP000603234">
    <property type="component" value="Unassembled WGS sequence"/>
</dbReference>
<dbReference type="PANTHER" id="PTHR18964">
    <property type="entry name" value="ROK (REPRESSOR, ORF, KINASE) FAMILY"/>
    <property type="match status" value="1"/>
</dbReference>
<dbReference type="PROSITE" id="PS01125">
    <property type="entry name" value="ROK"/>
    <property type="match status" value="1"/>
</dbReference>
<sequence length="306" mass="32052">MGIGIDLGGTNIKGGIVDEQGKILRELSVKTDSARGYADVKNDLLALIKELLLQAPAEQAIGIGIPGILSADGSTVVSCPNLGWKNVDLKKDLEDGLTQEVQLVNDATAACIAEATFGSMAGCDNTMMITLGTGVGGGLILNGRIITGAHGVATEVGHMIMAENFYSCGCGKNGCLETFASATALVRYVKMRLQNGVTSPLIAEKKLDGKKIIDAAKAGDPLATEAVDRLAKYLGWAIANISDIVDPEIYAIGGGLSNAGGFLLEKIRIEAHKRLTYPHNAIPEIVLARFRNEAGMIGAANLGKYR</sequence>
<dbReference type="EC" id="2.7.1.2" evidence="2"/>
<dbReference type="RefSeq" id="WP_186841960.1">
    <property type="nucleotide sequence ID" value="NZ_WJBC01000007.1"/>
</dbReference>
<evidence type="ECO:0000313" key="10">
    <source>
        <dbReference type="Proteomes" id="UP000603234"/>
    </source>
</evidence>
<evidence type="ECO:0000256" key="6">
    <source>
        <dbReference type="ARBA" id="ARBA00022777"/>
    </source>
</evidence>
<accession>A0ABR6WTY3</accession>
<evidence type="ECO:0000256" key="4">
    <source>
        <dbReference type="ARBA" id="ARBA00022679"/>
    </source>
</evidence>
<evidence type="ECO:0000256" key="1">
    <source>
        <dbReference type="ARBA" id="ARBA00006479"/>
    </source>
</evidence>
<dbReference type="GO" id="GO:0004340">
    <property type="term" value="F:glucokinase activity"/>
    <property type="evidence" value="ECO:0007669"/>
    <property type="project" value="UniProtKB-EC"/>
</dbReference>
<dbReference type="InterPro" id="IPR004654">
    <property type="entry name" value="ROK_glcA"/>
</dbReference>
<dbReference type="SUPFAM" id="SSF53067">
    <property type="entry name" value="Actin-like ATPase domain"/>
    <property type="match status" value="1"/>
</dbReference>
<dbReference type="Pfam" id="PF00480">
    <property type="entry name" value="ROK"/>
    <property type="match status" value="1"/>
</dbReference>
<organism evidence="9 10">
    <name type="scientific">Acetobacterium fimetarium</name>
    <dbReference type="NCBI Taxonomy" id="52691"/>
    <lineage>
        <taxon>Bacteria</taxon>
        <taxon>Bacillati</taxon>
        <taxon>Bacillota</taxon>
        <taxon>Clostridia</taxon>
        <taxon>Eubacteriales</taxon>
        <taxon>Eubacteriaceae</taxon>
        <taxon>Acetobacterium</taxon>
    </lineage>
</organism>
<proteinExistence type="inferred from homology"/>
<comment type="caution">
    <text evidence="9">The sequence shown here is derived from an EMBL/GenBank/DDBJ whole genome shotgun (WGS) entry which is preliminary data.</text>
</comment>
<gene>
    <name evidence="9" type="ORF">GH808_06430</name>
</gene>
<keyword evidence="4 9" id="KW-0808">Transferase</keyword>
<comment type="similarity">
    <text evidence="1">Belongs to the ROK (NagC/XylR) family.</text>
</comment>
<evidence type="ECO:0000256" key="8">
    <source>
        <dbReference type="ARBA" id="ARBA00032386"/>
    </source>
</evidence>
<keyword evidence="7" id="KW-0067">ATP-binding</keyword>
<keyword evidence="6" id="KW-0418">Kinase</keyword>
<reference evidence="9 10" key="1">
    <citation type="journal article" date="2020" name="mSystems">
        <title>Defining Genomic and Predicted Metabolic Features of the Acetobacterium Genus.</title>
        <authorList>
            <person name="Ross D.E."/>
            <person name="Marshall C.W."/>
            <person name="Gulliver D."/>
            <person name="May H.D."/>
            <person name="Norman R.S."/>
        </authorList>
    </citation>
    <scope>NUCLEOTIDE SEQUENCE [LARGE SCALE GENOMIC DNA]</scope>
    <source>
        <strain evidence="9 10">DSM 8238</strain>
    </source>
</reference>
<evidence type="ECO:0000256" key="3">
    <source>
        <dbReference type="ARBA" id="ARBA00014701"/>
    </source>
</evidence>
<dbReference type="EMBL" id="WJBC01000007">
    <property type="protein sequence ID" value="MBC3804072.1"/>
    <property type="molecule type" value="Genomic_DNA"/>
</dbReference>
<protein>
    <recommendedName>
        <fullName evidence="3">Glucokinase</fullName>
        <ecNumber evidence="2">2.7.1.2</ecNumber>
    </recommendedName>
    <alternativeName>
        <fullName evidence="8">Glucose kinase</fullName>
    </alternativeName>
</protein>
<dbReference type="NCBIfam" id="TIGR00744">
    <property type="entry name" value="ROK_glcA_fam"/>
    <property type="match status" value="1"/>
</dbReference>
<evidence type="ECO:0000256" key="7">
    <source>
        <dbReference type="ARBA" id="ARBA00022840"/>
    </source>
</evidence>
<dbReference type="InterPro" id="IPR049874">
    <property type="entry name" value="ROK_cs"/>
</dbReference>
<name>A0ABR6WTY3_9FIRM</name>